<dbReference type="GO" id="GO:0005886">
    <property type="term" value="C:plasma membrane"/>
    <property type="evidence" value="ECO:0007669"/>
    <property type="project" value="UniProtKB-SubCell"/>
</dbReference>
<proteinExistence type="inferred from homology"/>
<keyword evidence="7 10" id="KW-0472">Membrane</keyword>
<evidence type="ECO:0000259" key="11">
    <source>
        <dbReference type="Pfam" id="PF01478"/>
    </source>
</evidence>
<dbReference type="PANTHER" id="PTHR30487:SF0">
    <property type="entry name" value="PREPILIN LEADER PEPTIDASE_N-METHYLTRANSFERASE-RELATED"/>
    <property type="match status" value="1"/>
</dbReference>
<dbReference type="AlphaFoldDB" id="A0A1I5D1R3"/>
<evidence type="ECO:0000256" key="3">
    <source>
        <dbReference type="ARBA" id="ARBA00022475"/>
    </source>
</evidence>
<evidence type="ECO:0000256" key="5">
    <source>
        <dbReference type="ARBA" id="ARBA00022692"/>
    </source>
</evidence>
<feature type="transmembrane region" description="Helical" evidence="10">
    <location>
        <begin position="138"/>
        <end position="157"/>
    </location>
</feature>
<keyword evidence="6 10" id="KW-1133">Transmembrane helix</keyword>
<name>A0A1I5D1R3_9MICO</name>
<evidence type="ECO:0000256" key="8">
    <source>
        <dbReference type="RuleBase" id="RU003793"/>
    </source>
</evidence>
<feature type="transmembrane region" description="Helical" evidence="10">
    <location>
        <begin position="163"/>
        <end position="184"/>
    </location>
</feature>
<comment type="subcellular location">
    <subcellularLocation>
        <location evidence="1">Cell inner membrane</location>
        <topology evidence="1">Multi-pass membrane protein</topology>
    </subcellularLocation>
    <subcellularLocation>
        <location evidence="9">Cell membrane</location>
        <topology evidence="9">Multi-pass membrane protein</topology>
    </subcellularLocation>
</comment>
<feature type="transmembrane region" description="Helical" evidence="10">
    <location>
        <begin position="214"/>
        <end position="232"/>
    </location>
</feature>
<dbReference type="OrthoDB" id="2087435at2"/>
<protein>
    <recommendedName>
        <fullName evidence="9">Prepilin leader peptidase/N-methyltransferase</fullName>
        <ecNumber evidence="9">2.1.1.-</ecNumber>
        <ecNumber evidence="9">3.4.23.43</ecNumber>
    </recommendedName>
</protein>
<evidence type="ECO:0000313" key="13">
    <source>
        <dbReference type="EMBL" id="SFN93073.1"/>
    </source>
</evidence>
<dbReference type="EC" id="2.1.1.-" evidence="9"/>
<evidence type="ECO:0000256" key="4">
    <source>
        <dbReference type="ARBA" id="ARBA00022519"/>
    </source>
</evidence>
<comment type="catalytic activity">
    <reaction evidence="9">
        <text>Typically cleaves a -Gly-|-Phe- bond to release an N-terminal, basic peptide of 5-8 residues from type IV prepilin, and then N-methylates the new N-terminal amino group, the methyl donor being S-adenosyl-L-methionine.</text>
        <dbReference type="EC" id="3.4.23.43"/>
    </reaction>
</comment>
<feature type="transmembrane region" description="Helical" evidence="10">
    <location>
        <begin position="244"/>
        <end position="266"/>
    </location>
</feature>
<dbReference type="Proteomes" id="UP000198867">
    <property type="component" value="Unassembled WGS sequence"/>
</dbReference>
<keyword evidence="5 9" id="KW-0812">Transmembrane</keyword>
<keyword evidence="4" id="KW-0997">Cell inner membrane</keyword>
<gene>
    <name evidence="13" type="ORF">SAMN05216219_2654</name>
</gene>
<dbReference type="GO" id="GO:0032259">
    <property type="term" value="P:methylation"/>
    <property type="evidence" value="ECO:0007669"/>
    <property type="project" value="UniProtKB-KW"/>
</dbReference>
<keyword evidence="9 13" id="KW-0808">Transferase</keyword>
<evidence type="ECO:0000313" key="14">
    <source>
        <dbReference type="Proteomes" id="UP000198867"/>
    </source>
</evidence>
<evidence type="ECO:0000256" key="2">
    <source>
        <dbReference type="ARBA" id="ARBA00005801"/>
    </source>
</evidence>
<keyword evidence="9" id="KW-0378">Hydrolase</keyword>
<organism evidence="13 14">
    <name type="scientific">Mycetocola miduiensis</name>
    <dbReference type="NCBI Taxonomy" id="995034"/>
    <lineage>
        <taxon>Bacteria</taxon>
        <taxon>Bacillati</taxon>
        <taxon>Actinomycetota</taxon>
        <taxon>Actinomycetes</taxon>
        <taxon>Micrococcales</taxon>
        <taxon>Microbacteriaceae</taxon>
        <taxon>Mycetocola</taxon>
    </lineage>
</organism>
<dbReference type="GO" id="GO:0008168">
    <property type="term" value="F:methyltransferase activity"/>
    <property type="evidence" value="ECO:0007669"/>
    <property type="project" value="UniProtKB-KW"/>
</dbReference>
<keyword evidence="9 13" id="KW-0489">Methyltransferase</keyword>
<dbReference type="GO" id="GO:0006465">
    <property type="term" value="P:signal peptide processing"/>
    <property type="evidence" value="ECO:0007669"/>
    <property type="project" value="TreeGrafter"/>
</dbReference>
<evidence type="ECO:0000256" key="9">
    <source>
        <dbReference type="RuleBase" id="RU003794"/>
    </source>
</evidence>
<feature type="transmembrane region" description="Helical" evidence="10">
    <location>
        <begin position="6"/>
        <end position="25"/>
    </location>
</feature>
<dbReference type="InterPro" id="IPR010627">
    <property type="entry name" value="Prepilin_pept_A24_N"/>
</dbReference>
<dbReference type="GO" id="GO:0004190">
    <property type="term" value="F:aspartic-type endopeptidase activity"/>
    <property type="evidence" value="ECO:0007669"/>
    <property type="project" value="UniProtKB-EC"/>
</dbReference>
<dbReference type="InterPro" id="IPR050882">
    <property type="entry name" value="Prepilin_peptidase/N-MTase"/>
</dbReference>
<dbReference type="PANTHER" id="PTHR30487">
    <property type="entry name" value="TYPE 4 PREPILIN-LIKE PROTEINS LEADER PEPTIDE-PROCESSING ENZYME"/>
    <property type="match status" value="1"/>
</dbReference>
<dbReference type="InterPro" id="IPR000045">
    <property type="entry name" value="Prepilin_IV_endopep_pep"/>
</dbReference>
<keyword evidence="9" id="KW-0511">Multifunctional enzyme</keyword>
<evidence type="ECO:0000256" key="1">
    <source>
        <dbReference type="ARBA" id="ARBA00004429"/>
    </source>
</evidence>
<dbReference type="InterPro" id="IPR014032">
    <property type="entry name" value="Peptidase_A24A_bac"/>
</dbReference>
<comment type="function">
    <text evidence="9">Plays an essential role in type IV pili and type II pseudopili formation by proteolytically removing the leader sequence from substrate proteins and subsequently monomethylating the alpha-amino group of the newly exposed N-terminal phenylalanine.</text>
</comment>
<feature type="transmembrane region" description="Helical" evidence="10">
    <location>
        <begin position="76"/>
        <end position="95"/>
    </location>
</feature>
<evidence type="ECO:0000256" key="10">
    <source>
        <dbReference type="SAM" id="Phobius"/>
    </source>
</evidence>
<dbReference type="RefSeq" id="WP_090712511.1">
    <property type="nucleotide sequence ID" value="NZ_FOVM01000008.1"/>
</dbReference>
<dbReference type="EC" id="3.4.23.43" evidence="9"/>
<keyword evidence="3" id="KW-1003">Cell membrane</keyword>
<feature type="domain" description="Prepilin peptidase A24 N-terminal" evidence="12">
    <location>
        <begin position="11"/>
        <end position="94"/>
    </location>
</feature>
<dbReference type="PRINTS" id="PR00864">
    <property type="entry name" value="PREPILNPTASE"/>
</dbReference>
<dbReference type="Pfam" id="PF01478">
    <property type="entry name" value="Peptidase_A24"/>
    <property type="match status" value="1"/>
</dbReference>
<dbReference type="STRING" id="995034.SAMN05216219_2654"/>
<evidence type="ECO:0000259" key="12">
    <source>
        <dbReference type="Pfam" id="PF06750"/>
    </source>
</evidence>
<sequence length="272" mass="28197">MVSLLATGAGIFGSLIGSFLNVVIFRVPAGRSIVSPPSACGGCSSPIRPWDNIPVLSWLLLRGRCRDCGTRISPRYPLVELGTALFFAVIAVRFANTPVQLPLLAATLLTVLSFLYLGAISVALALIDIDTRKLPNAIVLPSYPVAAVLLAAAALLASEPGRIATALIGAVCLFGIYLVLALIYPGGMGYGDVKLAGVLGLYLGWLGWEAAVVGGFAAFLLGGVFSLVLVALRRANLKSGIPFGPWMIAGAWVGILVGEQIASGYLSLFGVG</sequence>
<accession>A0A1I5D1R3</accession>
<comment type="similarity">
    <text evidence="2 8">Belongs to the peptidase A24 family.</text>
</comment>
<evidence type="ECO:0000256" key="7">
    <source>
        <dbReference type="ARBA" id="ARBA00023136"/>
    </source>
</evidence>
<dbReference type="Pfam" id="PF06750">
    <property type="entry name" value="A24_N_bact"/>
    <property type="match status" value="1"/>
</dbReference>
<feature type="domain" description="Prepilin type IV endopeptidase peptidase" evidence="11">
    <location>
        <begin position="117"/>
        <end position="227"/>
    </location>
</feature>
<feature type="transmembrane region" description="Helical" evidence="10">
    <location>
        <begin position="101"/>
        <end position="126"/>
    </location>
</feature>
<evidence type="ECO:0000256" key="6">
    <source>
        <dbReference type="ARBA" id="ARBA00022989"/>
    </source>
</evidence>
<dbReference type="Gene3D" id="1.20.120.1220">
    <property type="match status" value="1"/>
</dbReference>
<reference evidence="14" key="1">
    <citation type="submission" date="2016-10" db="EMBL/GenBank/DDBJ databases">
        <authorList>
            <person name="Varghese N."/>
            <person name="Submissions S."/>
        </authorList>
    </citation>
    <scope>NUCLEOTIDE SEQUENCE [LARGE SCALE GENOMIC DNA]</scope>
    <source>
        <strain evidence="14">CGMCC 1.11101</strain>
    </source>
</reference>
<keyword evidence="14" id="KW-1185">Reference proteome</keyword>
<keyword evidence="9" id="KW-0645">Protease</keyword>
<dbReference type="EMBL" id="FOVM01000008">
    <property type="protein sequence ID" value="SFN93073.1"/>
    <property type="molecule type" value="Genomic_DNA"/>
</dbReference>